<dbReference type="EMBL" id="JACGCM010002331">
    <property type="protein sequence ID" value="KAF6141198.1"/>
    <property type="molecule type" value="Genomic_DNA"/>
</dbReference>
<feature type="transmembrane region" description="Helical" evidence="5">
    <location>
        <begin position="199"/>
        <end position="217"/>
    </location>
</feature>
<proteinExistence type="inferred from homology"/>
<comment type="caution">
    <text evidence="6">The sequence shown here is derived from an EMBL/GenBank/DDBJ whole genome shotgun (WGS) entry which is preliminary data.</text>
</comment>
<keyword evidence="2 5" id="KW-0812">Transmembrane</keyword>
<dbReference type="InterPro" id="IPR006214">
    <property type="entry name" value="Bax_inhibitor_1-related"/>
</dbReference>
<evidence type="ECO:0000313" key="7">
    <source>
        <dbReference type="Proteomes" id="UP000541444"/>
    </source>
</evidence>
<keyword evidence="4 5" id="KW-0472">Membrane</keyword>
<comment type="subcellular location">
    <subcellularLocation>
        <location evidence="1">Membrane</location>
        <topology evidence="1">Multi-pass membrane protein</topology>
    </subcellularLocation>
</comment>
<dbReference type="PANTHER" id="PTHR23291">
    <property type="entry name" value="BAX INHIBITOR-RELATED"/>
    <property type="match status" value="1"/>
</dbReference>
<keyword evidence="3 5" id="KW-1133">Transmembrane helix</keyword>
<dbReference type="Proteomes" id="UP000541444">
    <property type="component" value="Unassembled WGS sequence"/>
</dbReference>
<feature type="transmembrane region" description="Helical" evidence="5">
    <location>
        <begin position="135"/>
        <end position="154"/>
    </location>
</feature>
<feature type="transmembrane region" description="Helical" evidence="5">
    <location>
        <begin position="104"/>
        <end position="129"/>
    </location>
</feature>
<evidence type="ECO:0000256" key="5">
    <source>
        <dbReference type="RuleBase" id="RU004379"/>
    </source>
</evidence>
<evidence type="ECO:0008006" key="8">
    <source>
        <dbReference type="Google" id="ProtNLM"/>
    </source>
</evidence>
<sequence length="255" mass="28517">MFQQPPFGKSGDIEAGNNNNNNNQLYPSMIESPQLRWAFIRKIYLILTVQLLLTIAVASVVVFVKPIGHFFKSSGTGLAVYICILIVPFIILCPLYAYRQKHPFNLLLLGLFTLSLAFPVGLSCAFTSGKVILEAVILTAAVVIGLTLYTFWAAKRGRNFIFLGPILLVPSLCSSFLVLFRYLLVFCFILFPLGKLSHAIYGGLGAIVFSGYIIYDTDNLIKRFNYDEYVWATVSLYLDVINLFLALLTLFRAVD</sequence>
<evidence type="ECO:0000256" key="3">
    <source>
        <dbReference type="ARBA" id="ARBA00022989"/>
    </source>
</evidence>
<feature type="transmembrane region" description="Helical" evidence="5">
    <location>
        <begin position="76"/>
        <end position="97"/>
    </location>
</feature>
<dbReference type="GO" id="GO:0016020">
    <property type="term" value="C:membrane"/>
    <property type="evidence" value="ECO:0007669"/>
    <property type="project" value="UniProtKB-SubCell"/>
</dbReference>
<evidence type="ECO:0000256" key="4">
    <source>
        <dbReference type="ARBA" id="ARBA00023136"/>
    </source>
</evidence>
<feature type="transmembrane region" description="Helical" evidence="5">
    <location>
        <begin position="166"/>
        <end position="193"/>
    </location>
</feature>
<reference evidence="6 7" key="1">
    <citation type="journal article" date="2020" name="IScience">
        <title>Genome Sequencing of the Endangered Kingdonia uniflora (Circaeasteraceae, Ranunculales) Reveals Potential Mechanisms of Evolutionary Specialization.</title>
        <authorList>
            <person name="Sun Y."/>
            <person name="Deng T."/>
            <person name="Zhang A."/>
            <person name="Moore M.J."/>
            <person name="Landis J.B."/>
            <person name="Lin N."/>
            <person name="Zhang H."/>
            <person name="Zhang X."/>
            <person name="Huang J."/>
            <person name="Zhang X."/>
            <person name="Sun H."/>
            <person name="Wang H."/>
        </authorList>
    </citation>
    <scope>NUCLEOTIDE SEQUENCE [LARGE SCALE GENOMIC DNA]</scope>
    <source>
        <strain evidence="6">TB1705</strain>
        <tissue evidence="6">Leaf</tissue>
    </source>
</reference>
<dbReference type="PANTHER" id="PTHR23291:SF31">
    <property type="entry name" value="PROTEIN LIFEGUARD 4"/>
    <property type="match status" value="1"/>
</dbReference>
<evidence type="ECO:0000313" key="6">
    <source>
        <dbReference type="EMBL" id="KAF6141198.1"/>
    </source>
</evidence>
<feature type="transmembrane region" description="Helical" evidence="5">
    <location>
        <begin position="43"/>
        <end position="64"/>
    </location>
</feature>
<dbReference type="AlphaFoldDB" id="A0A7J7LF59"/>
<evidence type="ECO:0000256" key="2">
    <source>
        <dbReference type="ARBA" id="ARBA00022692"/>
    </source>
</evidence>
<comment type="similarity">
    <text evidence="5">Belongs to the BI1 family.</text>
</comment>
<feature type="transmembrane region" description="Helical" evidence="5">
    <location>
        <begin position="229"/>
        <end position="251"/>
    </location>
</feature>
<dbReference type="Pfam" id="PF01027">
    <property type="entry name" value="Bax1-I"/>
    <property type="match status" value="1"/>
</dbReference>
<dbReference type="OrthoDB" id="7933078at2759"/>
<name>A0A7J7LF59_9MAGN</name>
<gene>
    <name evidence="6" type="ORF">GIB67_018288</name>
</gene>
<accession>A0A7J7LF59</accession>
<evidence type="ECO:0000256" key="1">
    <source>
        <dbReference type="ARBA" id="ARBA00004141"/>
    </source>
</evidence>
<protein>
    <recommendedName>
        <fullName evidence="8">BI1-like protein</fullName>
    </recommendedName>
</protein>
<keyword evidence="7" id="KW-1185">Reference proteome</keyword>
<organism evidence="6 7">
    <name type="scientific">Kingdonia uniflora</name>
    <dbReference type="NCBI Taxonomy" id="39325"/>
    <lineage>
        <taxon>Eukaryota</taxon>
        <taxon>Viridiplantae</taxon>
        <taxon>Streptophyta</taxon>
        <taxon>Embryophyta</taxon>
        <taxon>Tracheophyta</taxon>
        <taxon>Spermatophyta</taxon>
        <taxon>Magnoliopsida</taxon>
        <taxon>Ranunculales</taxon>
        <taxon>Circaeasteraceae</taxon>
        <taxon>Kingdonia</taxon>
    </lineage>
</organism>